<keyword evidence="5" id="KW-0560">Oxidoreductase</keyword>
<dbReference type="Proteomes" id="UP000245207">
    <property type="component" value="Unassembled WGS sequence"/>
</dbReference>
<dbReference type="PRINTS" id="PR00080">
    <property type="entry name" value="SDRFAMILY"/>
</dbReference>
<dbReference type="GO" id="GO:0016020">
    <property type="term" value="C:membrane"/>
    <property type="evidence" value="ECO:0007669"/>
    <property type="project" value="UniProtKB-SubCell"/>
</dbReference>
<keyword evidence="7" id="KW-0472">Membrane</keyword>
<gene>
    <name evidence="8" type="ORF">CTI12_AA567030</name>
</gene>
<name>A0A2U1KT81_ARTAN</name>
<dbReference type="GO" id="GO:0005829">
    <property type="term" value="C:cytosol"/>
    <property type="evidence" value="ECO:0007669"/>
    <property type="project" value="TreeGrafter"/>
</dbReference>
<dbReference type="InterPro" id="IPR002347">
    <property type="entry name" value="SDR_fam"/>
</dbReference>
<keyword evidence="9" id="KW-1185">Reference proteome</keyword>
<dbReference type="Pfam" id="PF00106">
    <property type="entry name" value="adh_short"/>
    <property type="match status" value="2"/>
</dbReference>
<dbReference type="STRING" id="35608.A0A2U1KT81"/>
<dbReference type="PANTHER" id="PTHR43391">
    <property type="entry name" value="RETINOL DEHYDROGENASE-RELATED"/>
    <property type="match status" value="1"/>
</dbReference>
<dbReference type="PANTHER" id="PTHR43391:SF78">
    <property type="entry name" value="11-BETA-HYDROXYSTEROID DEHYDROGENASE 1B-LIKE ISOFORM X1"/>
    <property type="match status" value="1"/>
</dbReference>
<evidence type="ECO:0000256" key="6">
    <source>
        <dbReference type="RuleBase" id="RU000363"/>
    </source>
</evidence>
<reference evidence="8 9" key="1">
    <citation type="journal article" date="2018" name="Mol. Plant">
        <title>The genome of Artemisia annua provides insight into the evolution of Asteraceae family and artemisinin biosynthesis.</title>
        <authorList>
            <person name="Shen Q."/>
            <person name="Zhang L."/>
            <person name="Liao Z."/>
            <person name="Wang S."/>
            <person name="Yan T."/>
            <person name="Shi P."/>
            <person name="Liu M."/>
            <person name="Fu X."/>
            <person name="Pan Q."/>
            <person name="Wang Y."/>
            <person name="Lv Z."/>
            <person name="Lu X."/>
            <person name="Zhang F."/>
            <person name="Jiang W."/>
            <person name="Ma Y."/>
            <person name="Chen M."/>
            <person name="Hao X."/>
            <person name="Li L."/>
            <person name="Tang Y."/>
            <person name="Lv G."/>
            <person name="Zhou Y."/>
            <person name="Sun X."/>
            <person name="Brodelius P.E."/>
            <person name="Rose J.K.C."/>
            <person name="Tang K."/>
        </authorList>
    </citation>
    <scope>NUCLEOTIDE SEQUENCE [LARGE SCALE GENOMIC DNA]</scope>
    <source>
        <strain evidence="9">cv. Huhao1</strain>
        <tissue evidence="8">Leaf</tissue>
    </source>
</reference>
<evidence type="ECO:0000256" key="2">
    <source>
        <dbReference type="ARBA" id="ARBA00006484"/>
    </source>
</evidence>
<keyword evidence="4" id="KW-0735">Signal-anchor</keyword>
<evidence type="ECO:0000313" key="9">
    <source>
        <dbReference type="Proteomes" id="UP000245207"/>
    </source>
</evidence>
<accession>A0A2U1KT81</accession>
<dbReference type="OrthoDB" id="47007at2759"/>
<evidence type="ECO:0000256" key="5">
    <source>
        <dbReference type="ARBA" id="ARBA00023002"/>
    </source>
</evidence>
<dbReference type="InterPro" id="IPR036291">
    <property type="entry name" value="NAD(P)-bd_dom_sf"/>
</dbReference>
<dbReference type="Gene3D" id="3.40.50.720">
    <property type="entry name" value="NAD(P)-binding Rossmann-like Domain"/>
    <property type="match status" value="2"/>
</dbReference>
<keyword evidence="7" id="KW-0812">Transmembrane</keyword>
<proteinExistence type="inferred from homology"/>
<dbReference type="GO" id="GO:0016616">
    <property type="term" value="F:oxidoreductase activity, acting on the CH-OH group of donors, NAD or NADP as acceptor"/>
    <property type="evidence" value="ECO:0007669"/>
    <property type="project" value="UniProtKB-ARBA"/>
</dbReference>
<sequence>MKTNGKIVVNASSGGILNPPNGNFYNASKAALISFYESLRFEVSPTITITILTLGFVNTNLITAKYSTNGGGVHRRKDIGSVLPTMDVEPCTKAIVDGVCKVCTHYVIWYIDQDLDKLNVYFLILIYLLQKAAKNFHSREIICGVNIASMYEACFNNKFTNALVLYVFLLLLLLISPFLFIWELIMNIQSFFQRVENISGKVVLITGASTGLGELMAYEYAKRGACLVLVAIEEPDSRLEHVAERARELGSPDVLFVFADVSKVDESKKFVDDTIEQFGRLDHLVCNAGIGPIYSIDIEVTKYTPVMDINFWGSVYPTHFAIPHLMKTNGKIIVNASTGGVLNPPKGGFYNASKAALISFYESLRFEVSPKITITILTLGFVQTNMITARYSTGGVGVHIKKDMGSLYPTMGAEPCAKAIVDRVCEGATSITEPRFYKALFLIKWLFPQLHRLYFKIYFSSNYGQLEVEE</sequence>
<protein>
    <submittedName>
        <fullName evidence="8">Glucose/ribitol dehydrogenase</fullName>
    </submittedName>
</protein>
<dbReference type="EMBL" id="PKPP01014172">
    <property type="protein sequence ID" value="PWA39965.1"/>
    <property type="molecule type" value="Genomic_DNA"/>
</dbReference>
<keyword evidence="3" id="KW-0521">NADP</keyword>
<comment type="caution">
    <text evidence="8">The sequence shown here is derived from an EMBL/GenBank/DDBJ whole genome shotgun (WGS) entry which is preliminary data.</text>
</comment>
<organism evidence="8 9">
    <name type="scientific">Artemisia annua</name>
    <name type="common">Sweet wormwood</name>
    <dbReference type="NCBI Taxonomy" id="35608"/>
    <lineage>
        <taxon>Eukaryota</taxon>
        <taxon>Viridiplantae</taxon>
        <taxon>Streptophyta</taxon>
        <taxon>Embryophyta</taxon>
        <taxon>Tracheophyta</taxon>
        <taxon>Spermatophyta</taxon>
        <taxon>Magnoliopsida</taxon>
        <taxon>eudicotyledons</taxon>
        <taxon>Gunneridae</taxon>
        <taxon>Pentapetalae</taxon>
        <taxon>asterids</taxon>
        <taxon>campanulids</taxon>
        <taxon>Asterales</taxon>
        <taxon>Asteraceae</taxon>
        <taxon>Asteroideae</taxon>
        <taxon>Anthemideae</taxon>
        <taxon>Artemisiinae</taxon>
        <taxon>Artemisia</taxon>
    </lineage>
</organism>
<comment type="subcellular location">
    <subcellularLocation>
        <location evidence="1">Membrane</location>
        <topology evidence="1">Single-pass type II membrane protein</topology>
    </subcellularLocation>
</comment>
<dbReference type="InterPro" id="IPR020904">
    <property type="entry name" value="Sc_DH/Rdtase_CS"/>
</dbReference>
<feature type="transmembrane region" description="Helical" evidence="7">
    <location>
        <begin position="163"/>
        <end position="185"/>
    </location>
</feature>
<evidence type="ECO:0000256" key="3">
    <source>
        <dbReference type="ARBA" id="ARBA00022857"/>
    </source>
</evidence>
<evidence type="ECO:0000256" key="1">
    <source>
        <dbReference type="ARBA" id="ARBA00004606"/>
    </source>
</evidence>
<evidence type="ECO:0000256" key="4">
    <source>
        <dbReference type="ARBA" id="ARBA00022968"/>
    </source>
</evidence>
<keyword evidence="7" id="KW-1133">Transmembrane helix</keyword>
<dbReference type="AlphaFoldDB" id="A0A2U1KT81"/>
<dbReference type="FunFam" id="3.40.50.720:FF:000084">
    <property type="entry name" value="Short-chain dehydrogenase reductase"/>
    <property type="match status" value="1"/>
</dbReference>
<evidence type="ECO:0000256" key="7">
    <source>
        <dbReference type="SAM" id="Phobius"/>
    </source>
</evidence>
<comment type="similarity">
    <text evidence="2 6">Belongs to the short-chain dehydrogenases/reductases (SDR) family.</text>
</comment>
<dbReference type="SUPFAM" id="SSF51735">
    <property type="entry name" value="NAD(P)-binding Rossmann-fold domains"/>
    <property type="match status" value="2"/>
</dbReference>
<dbReference type="PRINTS" id="PR00081">
    <property type="entry name" value="GDHRDH"/>
</dbReference>
<evidence type="ECO:0000313" key="8">
    <source>
        <dbReference type="EMBL" id="PWA39965.1"/>
    </source>
</evidence>
<dbReference type="PROSITE" id="PS00061">
    <property type="entry name" value="ADH_SHORT"/>
    <property type="match status" value="2"/>
</dbReference>